<keyword evidence="3" id="KW-0012">Acyltransferase</keyword>
<dbReference type="AlphaFoldDB" id="A0A151RIK8"/>
<dbReference type="Gene3D" id="3.30.559.10">
    <property type="entry name" value="Chloramphenicol acetyltransferase-like domain"/>
    <property type="match status" value="2"/>
</dbReference>
<evidence type="ECO:0000313" key="5">
    <source>
        <dbReference type="Proteomes" id="UP000075243"/>
    </source>
</evidence>
<name>A0A151RIK8_CAJCA</name>
<organism evidence="4 5">
    <name type="scientific">Cajanus cajan</name>
    <name type="common">Pigeon pea</name>
    <name type="synonym">Cajanus indicus</name>
    <dbReference type="NCBI Taxonomy" id="3821"/>
    <lineage>
        <taxon>Eukaryota</taxon>
        <taxon>Viridiplantae</taxon>
        <taxon>Streptophyta</taxon>
        <taxon>Embryophyta</taxon>
        <taxon>Tracheophyta</taxon>
        <taxon>Spermatophyta</taxon>
        <taxon>Magnoliopsida</taxon>
        <taxon>eudicotyledons</taxon>
        <taxon>Gunneridae</taxon>
        <taxon>Pentapetalae</taxon>
        <taxon>rosids</taxon>
        <taxon>fabids</taxon>
        <taxon>Fabales</taxon>
        <taxon>Fabaceae</taxon>
        <taxon>Papilionoideae</taxon>
        <taxon>50 kb inversion clade</taxon>
        <taxon>NPAAA clade</taxon>
        <taxon>indigoferoid/millettioid clade</taxon>
        <taxon>Phaseoleae</taxon>
        <taxon>Cajanus</taxon>
    </lineage>
</organism>
<evidence type="ECO:0000256" key="2">
    <source>
        <dbReference type="ARBA" id="ARBA00022679"/>
    </source>
</evidence>
<evidence type="ECO:0000256" key="3">
    <source>
        <dbReference type="ARBA" id="ARBA00023315"/>
    </source>
</evidence>
<gene>
    <name evidence="4" type="ORF">KK1_036344</name>
</gene>
<dbReference type="InterPro" id="IPR023213">
    <property type="entry name" value="CAT-like_dom_sf"/>
</dbReference>
<sequence length="461" mass="51728">MSTPGVQRVSECFVKPHSPIQESTQICNLTPWDVAMLSAHYIQKGLFFKKPTPLVNQQDFIENLLDSLKTSLSHTLSLFYPLSGRLVTHKTQDPPSYVVSVDCNNADGARFIYATSDITISDLLSPVHVPPILHSFFDHHKAVNHDGHTMSLLTIQVTELVDGVFIGCSLNHAIGDGAAYWNFFNTWSHIFQAQAQAQGNDYDVPVLHQPIHNRWFPNDCLPPINLPFKHHEEFISRFEAPLLRERIFHFSAESIAKLKAKANSESNTTKISSFQSLSALVWRSITRARSVPYEERTSCKMAINNRSRMEPPLAEEYFGNSIHAVSAETTTGELLEKDLGWAAWKLHLAVANHNNGAVLQFLQYWLRSPFVYQMGRFFDPFCVMMGSSPRFNVYGNEFGMGKAIAVRSGYANKFDGKVTSYPGREGGGSIDLEVCLLPHTMSALESDEEFMNAVSKSNVVH</sequence>
<dbReference type="InterPro" id="IPR051283">
    <property type="entry name" value="Sec_Metabolite_Acyltrans"/>
</dbReference>
<evidence type="ECO:0000313" key="4">
    <source>
        <dbReference type="EMBL" id="KYP42255.1"/>
    </source>
</evidence>
<dbReference type="Proteomes" id="UP000075243">
    <property type="component" value="Unassembled WGS sequence"/>
</dbReference>
<dbReference type="Gramene" id="C.cajan_36076.t">
    <property type="protein sequence ID" value="C.cajan_36076.t.cds1"/>
    <property type="gene ID" value="C.cajan_36076"/>
</dbReference>
<dbReference type="EMBL" id="KQ483725">
    <property type="protein sequence ID" value="KYP42255.1"/>
    <property type="molecule type" value="Genomic_DNA"/>
</dbReference>
<dbReference type="Pfam" id="PF02458">
    <property type="entry name" value="Transferase"/>
    <property type="match status" value="1"/>
</dbReference>
<evidence type="ECO:0000256" key="1">
    <source>
        <dbReference type="ARBA" id="ARBA00009861"/>
    </source>
</evidence>
<protein>
    <submittedName>
        <fullName evidence="4">Acetyltransferase At3g50280 family</fullName>
    </submittedName>
</protein>
<reference evidence="4" key="1">
    <citation type="journal article" date="2012" name="Nat. Biotechnol.">
        <title>Draft genome sequence of pigeonpea (Cajanus cajan), an orphan legume crop of resource-poor farmers.</title>
        <authorList>
            <person name="Varshney R.K."/>
            <person name="Chen W."/>
            <person name="Li Y."/>
            <person name="Bharti A.K."/>
            <person name="Saxena R.K."/>
            <person name="Schlueter J.A."/>
            <person name="Donoghue M.T."/>
            <person name="Azam S."/>
            <person name="Fan G."/>
            <person name="Whaley A.M."/>
            <person name="Farmer A.D."/>
            <person name="Sheridan J."/>
            <person name="Iwata A."/>
            <person name="Tuteja R."/>
            <person name="Penmetsa R.V."/>
            <person name="Wu W."/>
            <person name="Upadhyaya H.D."/>
            <person name="Yang S.P."/>
            <person name="Shah T."/>
            <person name="Saxena K.B."/>
            <person name="Michael T."/>
            <person name="McCombie W.R."/>
            <person name="Yang B."/>
            <person name="Zhang G."/>
            <person name="Yang H."/>
            <person name="Wang J."/>
            <person name="Spillane C."/>
            <person name="Cook D.R."/>
            <person name="May G.D."/>
            <person name="Xu X."/>
            <person name="Jackson S.A."/>
        </authorList>
    </citation>
    <scope>NUCLEOTIDE SEQUENCE [LARGE SCALE GENOMIC DNA]</scope>
</reference>
<dbReference type="PANTHER" id="PTHR31896:SF12">
    <property type="entry name" value="HXXXD-TYPE ACYL-TRANSFERASE FAMILY PROTEIN"/>
    <property type="match status" value="1"/>
</dbReference>
<keyword evidence="5" id="KW-1185">Reference proteome</keyword>
<accession>A0A151RIK8</accession>
<keyword evidence="2" id="KW-0808">Transferase</keyword>
<dbReference type="GO" id="GO:0016746">
    <property type="term" value="F:acyltransferase activity"/>
    <property type="evidence" value="ECO:0007669"/>
    <property type="project" value="UniProtKB-KW"/>
</dbReference>
<comment type="similarity">
    <text evidence="1">Belongs to the plant acyltransferase family.</text>
</comment>
<dbReference type="FunFam" id="3.30.559.10:FF:000008">
    <property type="entry name" value="Tryptamine hydroxycinnamoyl transferase"/>
    <property type="match status" value="1"/>
</dbReference>
<dbReference type="OMA" id="GTAFWDM"/>
<proteinExistence type="inferred from homology"/>
<dbReference type="PANTHER" id="PTHR31896">
    <property type="entry name" value="FAMILY REGULATORY PROTEIN, PUTATIVE (AFU_ORTHOLOGUE AFUA_3G14730)-RELATED"/>
    <property type="match status" value="1"/>
</dbReference>